<dbReference type="EMBL" id="JAXCGZ010008099">
    <property type="protein sequence ID" value="KAK7077969.1"/>
    <property type="molecule type" value="Genomic_DNA"/>
</dbReference>
<dbReference type="GO" id="GO:0005615">
    <property type="term" value="C:extracellular space"/>
    <property type="evidence" value="ECO:0007669"/>
    <property type="project" value="InterPro"/>
</dbReference>
<dbReference type="InterPro" id="IPR006330">
    <property type="entry name" value="Ado/ade_deaminase"/>
</dbReference>
<dbReference type="Gene3D" id="3.20.20.140">
    <property type="entry name" value="Metal-dependent hydrolases"/>
    <property type="match status" value="1"/>
</dbReference>
<dbReference type="GO" id="GO:0006154">
    <property type="term" value="P:adenosine catabolic process"/>
    <property type="evidence" value="ECO:0007669"/>
    <property type="project" value="InterPro"/>
</dbReference>
<evidence type="ECO:0000259" key="9">
    <source>
        <dbReference type="Pfam" id="PF00962"/>
    </source>
</evidence>
<evidence type="ECO:0000313" key="11">
    <source>
        <dbReference type="Proteomes" id="UP001381693"/>
    </source>
</evidence>
<comment type="caution">
    <text evidence="10">The sequence shown here is derived from an EMBL/GenBank/DDBJ whole genome shotgun (WGS) entry which is preliminary data.</text>
</comment>
<dbReference type="InterPro" id="IPR001365">
    <property type="entry name" value="A_deaminase_dom"/>
</dbReference>
<keyword evidence="7 10" id="KW-0378">Hydrolase</keyword>
<gene>
    <name evidence="10" type="primary">CECR1_2</name>
    <name evidence="10" type="ORF">SK128_026457</name>
</gene>
<dbReference type="GO" id="GO:0004000">
    <property type="term" value="F:adenosine deaminase activity"/>
    <property type="evidence" value="ECO:0007669"/>
    <property type="project" value="InterPro"/>
</dbReference>
<dbReference type="SUPFAM" id="SSF51556">
    <property type="entry name" value="Metallo-dependent hydrolases"/>
    <property type="match status" value="1"/>
</dbReference>
<reference evidence="10 11" key="1">
    <citation type="submission" date="2023-11" db="EMBL/GenBank/DDBJ databases">
        <title>Halocaridina rubra genome assembly.</title>
        <authorList>
            <person name="Smith C."/>
        </authorList>
    </citation>
    <scope>NUCLEOTIDE SEQUENCE [LARGE SCALE GENOMIC DNA]</scope>
    <source>
        <strain evidence="10">EP-1</strain>
        <tissue evidence="10">Whole</tissue>
    </source>
</reference>
<evidence type="ECO:0000256" key="4">
    <source>
        <dbReference type="ARBA" id="ARBA00022525"/>
    </source>
</evidence>
<keyword evidence="4" id="KW-0964">Secreted</keyword>
<keyword evidence="5" id="KW-0479">Metal-binding</keyword>
<evidence type="ECO:0000256" key="2">
    <source>
        <dbReference type="ARBA" id="ARBA00004613"/>
    </source>
</evidence>
<dbReference type="PANTHER" id="PTHR11409:SF39">
    <property type="entry name" value="ADENOSINE DEAMINASE 2"/>
    <property type="match status" value="1"/>
</dbReference>
<evidence type="ECO:0000256" key="7">
    <source>
        <dbReference type="ARBA" id="ARBA00022801"/>
    </source>
</evidence>
<comment type="catalytic activity">
    <reaction evidence="8">
        <text>adenosine + H2O + H(+) = inosine + NH4(+)</text>
        <dbReference type="Rhea" id="RHEA:24408"/>
        <dbReference type="ChEBI" id="CHEBI:15377"/>
        <dbReference type="ChEBI" id="CHEBI:15378"/>
        <dbReference type="ChEBI" id="CHEBI:16335"/>
        <dbReference type="ChEBI" id="CHEBI:17596"/>
        <dbReference type="ChEBI" id="CHEBI:28938"/>
        <dbReference type="EC" id="3.5.4.4"/>
    </reaction>
</comment>
<dbReference type="Proteomes" id="UP001381693">
    <property type="component" value="Unassembled WGS sequence"/>
</dbReference>
<comment type="similarity">
    <text evidence="3">Belongs to the metallo-dependent hydrolases superfamily. Adenosine and AMP deaminases family. ADGF subfamily.</text>
</comment>
<feature type="non-terminal residue" evidence="10">
    <location>
        <position position="1"/>
    </location>
</feature>
<dbReference type="Pfam" id="PF00962">
    <property type="entry name" value="A_deaminase"/>
    <property type="match status" value="1"/>
</dbReference>
<evidence type="ECO:0000256" key="8">
    <source>
        <dbReference type="ARBA" id="ARBA00047764"/>
    </source>
</evidence>
<evidence type="ECO:0000313" key="10">
    <source>
        <dbReference type="EMBL" id="KAK7077969.1"/>
    </source>
</evidence>
<accession>A0AAN8XF33</accession>
<keyword evidence="6" id="KW-0732">Signal</keyword>
<dbReference type="EC" id="3.5.4.4" evidence="10"/>
<dbReference type="PANTHER" id="PTHR11409">
    <property type="entry name" value="ADENOSINE DEAMINASE"/>
    <property type="match status" value="1"/>
</dbReference>
<dbReference type="InterPro" id="IPR032466">
    <property type="entry name" value="Metal_Hydrolase"/>
</dbReference>
<dbReference type="GO" id="GO:0046103">
    <property type="term" value="P:inosine biosynthetic process"/>
    <property type="evidence" value="ECO:0007669"/>
    <property type="project" value="TreeGrafter"/>
</dbReference>
<feature type="domain" description="Adenosine deaminase" evidence="9">
    <location>
        <begin position="63"/>
        <end position="244"/>
    </location>
</feature>
<evidence type="ECO:0000256" key="5">
    <source>
        <dbReference type="ARBA" id="ARBA00022723"/>
    </source>
</evidence>
<organism evidence="10 11">
    <name type="scientific">Halocaridina rubra</name>
    <name type="common">Hawaiian red shrimp</name>
    <dbReference type="NCBI Taxonomy" id="373956"/>
    <lineage>
        <taxon>Eukaryota</taxon>
        <taxon>Metazoa</taxon>
        <taxon>Ecdysozoa</taxon>
        <taxon>Arthropoda</taxon>
        <taxon>Crustacea</taxon>
        <taxon>Multicrustacea</taxon>
        <taxon>Malacostraca</taxon>
        <taxon>Eumalacostraca</taxon>
        <taxon>Eucarida</taxon>
        <taxon>Decapoda</taxon>
        <taxon>Pleocyemata</taxon>
        <taxon>Caridea</taxon>
        <taxon>Atyoidea</taxon>
        <taxon>Atyidae</taxon>
        <taxon>Halocaridina</taxon>
    </lineage>
</organism>
<evidence type="ECO:0000256" key="6">
    <source>
        <dbReference type="ARBA" id="ARBA00022729"/>
    </source>
</evidence>
<dbReference type="GO" id="GO:0046872">
    <property type="term" value="F:metal ion binding"/>
    <property type="evidence" value="ECO:0007669"/>
    <property type="project" value="UniProtKB-KW"/>
</dbReference>
<sequence>LYELNGKVLTTEQTLEVYHKTCERFLADHQGNYFGTKFIYGPSRNKAVDVLWEHVLLAKKLRKIFPDFLIGFDLVGHELEGKSLVEFLDPLLALSEGDEPMAVFYHAGETNWQGMSTDENLIDALLLNASRIGHGYALAKHPEAKRLALERDIPIEVCPISNQVLNLISDLRNHPAAILISEGFPIVVSGDGRGSWEADPLSHDFYQAFMVLGGGKADLRFLKQLALNSIKYSTLDEYGKSQLMRLWEKRWQDFIL</sequence>
<comment type="cofactor">
    <cofactor evidence="1">
        <name>Zn(2+)</name>
        <dbReference type="ChEBI" id="CHEBI:29105"/>
    </cofactor>
</comment>
<evidence type="ECO:0000256" key="3">
    <source>
        <dbReference type="ARBA" id="ARBA00006083"/>
    </source>
</evidence>
<dbReference type="AlphaFoldDB" id="A0AAN8XF33"/>
<comment type="subcellular location">
    <subcellularLocation>
        <location evidence="2">Secreted</location>
    </subcellularLocation>
</comment>
<keyword evidence="11" id="KW-1185">Reference proteome</keyword>
<proteinExistence type="inferred from homology"/>
<protein>
    <submittedName>
        <fullName evidence="10">Cat eye syndrome chromosome region, candidate 1</fullName>
        <ecNumber evidence="10">3.5.4.4</ecNumber>
    </submittedName>
</protein>
<dbReference type="InterPro" id="IPR006331">
    <property type="entry name" value="ADGF"/>
</dbReference>
<evidence type="ECO:0000256" key="1">
    <source>
        <dbReference type="ARBA" id="ARBA00001947"/>
    </source>
</evidence>
<name>A0AAN8XF33_HALRR</name>
<dbReference type="NCBIfam" id="TIGR01431">
    <property type="entry name" value="adm_rel"/>
    <property type="match status" value="1"/>
</dbReference>